<dbReference type="InterPro" id="IPR001969">
    <property type="entry name" value="Aspartic_peptidase_AS"/>
</dbReference>
<dbReference type="SUPFAM" id="SSF50630">
    <property type="entry name" value="Acid proteases"/>
    <property type="match status" value="1"/>
</dbReference>
<evidence type="ECO:0000256" key="8">
    <source>
        <dbReference type="RuleBase" id="RU000454"/>
    </source>
</evidence>
<evidence type="ECO:0000259" key="10">
    <source>
        <dbReference type="PROSITE" id="PS51767"/>
    </source>
</evidence>
<feature type="chain" id="PRO_5004031613" evidence="9">
    <location>
        <begin position="19"/>
        <end position="549"/>
    </location>
</feature>
<sequence>MRSLVLSPVLLATAVVHALPELSIVKRDRQTNGRTDLFARSIPAPPQLLRRQDGTVGSNIFDVLSWSSGGAYYTNVTVGTPPQLQTVILDTGSSDLYFDASSATTCENPPSATQACEGGTFDLTQSNTYQEVHPAPSFNTSFGDGSSASGPYGSDVIGIGDVQISPVQFGVATTVQSTTGYAIGLMGLGYSSNEAVTSARYFYQNMPEVLKDSGEINSRLYSLFLNDAGAESGTILFGGIDRSKYTGTLATVNFLSQYYEGENAGLNFITTVTAASVMSDGQETELWSGGSDGIDAYNRNDVALPVLLDSGSTAWQVPSNYYNRYIAPQFPFVDRSGACSCEYASSGPSLQLEFAGKVTINVTADQFIIPVIDPQTREPIPYDRKGNNACVFLIQPDTTGAPFLVLGDAILRSMYVVYDLDNGQGSIAQANQNPGDPDVVTVEAGPTGVAAAVSGVKTAPANTNTPPPEVTRTVSFTVATAETAIATATGNAAIPEDAQISASLSSAVAPSATSSQGAANVLVPCVDFSSIWVASIWTAGIALGVGVMI</sequence>
<reference evidence="11 12" key="1">
    <citation type="journal article" date="2012" name="PLoS Pathog.">
        <title>Diverse lifestyles and strategies of plant pathogenesis encoded in the genomes of eighteen Dothideomycetes fungi.</title>
        <authorList>
            <person name="Ohm R.A."/>
            <person name="Feau N."/>
            <person name="Henrissat B."/>
            <person name="Schoch C.L."/>
            <person name="Horwitz B.A."/>
            <person name="Barry K.W."/>
            <person name="Condon B.J."/>
            <person name="Copeland A.C."/>
            <person name="Dhillon B."/>
            <person name="Glaser F."/>
            <person name="Hesse C.N."/>
            <person name="Kosti I."/>
            <person name="LaButti K."/>
            <person name="Lindquist E.A."/>
            <person name="Lucas S."/>
            <person name="Salamov A.A."/>
            <person name="Bradshaw R.E."/>
            <person name="Ciuffetti L."/>
            <person name="Hamelin R.C."/>
            <person name="Kema G.H.J."/>
            <person name="Lawrence C."/>
            <person name="Scott J.A."/>
            <person name="Spatafora J.W."/>
            <person name="Turgeon B.G."/>
            <person name="de Wit P.J.G.M."/>
            <person name="Zhong S."/>
            <person name="Goodwin S.B."/>
            <person name="Grigoriev I.V."/>
        </authorList>
    </citation>
    <scope>NUCLEOTIDE SEQUENCE [LARGE SCALE GENOMIC DNA]</scope>
    <source>
        <strain evidence="11 12">SO2202</strain>
    </source>
</reference>
<dbReference type="eggNOG" id="KOG1339">
    <property type="taxonomic scope" value="Eukaryota"/>
</dbReference>
<keyword evidence="4 8" id="KW-0064">Aspartyl protease</keyword>
<dbReference type="InterPro" id="IPR033876">
    <property type="entry name" value="SAP-like"/>
</dbReference>
<dbReference type="PROSITE" id="PS51767">
    <property type="entry name" value="PEPTIDASE_A1"/>
    <property type="match status" value="1"/>
</dbReference>
<dbReference type="AlphaFoldDB" id="M3AXS0"/>
<evidence type="ECO:0000256" key="5">
    <source>
        <dbReference type="ARBA" id="ARBA00022801"/>
    </source>
</evidence>
<evidence type="ECO:0000256" key="1">
    <source>
        <dbReference type="ARBA" id="ARBA00007447"/>
    </source>
</evidence>
<evidence type="ECO:0000256" key="7">
    <source>
        <dbReference type="PIRSR" id="PIRSR601461-2"/>
    </source>
</evidence>
<feature type="disulfide bond" evidence="7">
    <location>
        <begin position="341"/>
        <end position="390"/>
    </location>
</feature>
<comment type="similarity">
    <text evidence="1 8">Belongs to the peptidase A1 family.</text>
</comment>
<dbReference type="GO" id="GO:0006508">
    <property type="term" value="P:proteolysis"/>
    <property type="evidence" value="ECO:0007669"/>
    <property type="project" value="UniProtKB-KW"/>
</dbReference>
<organism evidence="11 12">
    <name type="scientific">Sphaerulina musiva (strain SO2202)</name>
    <name type="common">Poplar stem canker fungus</name>
    <name type="synonym">Septoria musiva</name>
    <dbReference type="NCBI Taxonomy" id="692275"/>
    <lineage>
        <taxon>Eukaryota</taxon>
        <taxon>Fungi</taxon>
        <taxon>Dikarya</taxon>
        <taxon>Ascomycota</taxon>
        <taxon>Pezizomycotina</taxon>
        <taxon>Dothideomycetes</taxon>
        <taxon>Dothideomycetidae</taxon>
        <taxon>Mycosphaerellales</taxon>
        <taxon>Mycosphaerellaceae</taxon>
        <taxon>Sphaerulina</taxon>
    </lineage>
</organism>
<gene>
    <name evidence="11" type="ORF">SEPMUDRAFT_150439</name>
</gene>
<evidence type="ECO:0000256" key="6">
    <source>
        <dbReference type="PIRSR" id="PIRSR601461-1"/>
    </source>
</evidence>
<proteinExistence type="inferred from homology"/>
<dbReference type="GeneID" id="27903314"/>
<dbReference type="STRING" id="692275.M3AXS0"/>
<protein>
    <submittedName>
        <fullName evidence="11">Acid protease</fullName>
    </submittedName>
</protein>
<dbReference type="InterPro" id="IPR033121">
    <property type="entry name" value="PEPTIDASE_A1"/>
</dbReference>
<evidence type="ECO:0000313" key="11">
    <source>
        <dbReference type="EMBL" id="EMF11535.1"/>
    </source>
</evidence>
<dbReference type="GO" id="GO:0004190">
    <property type="term" value="F:aspartic-type endopeptidase activity"/>
    <property type="evidence" value="ECO:0007669"/>
    <property type="project" value="UniProtKB-KW"/>
</dbReference>
<evidence type="ECO:0000256" key="9">
    <source>
        <dbReference type="SAM" id="SignalP"/>
    </source>
</evidence>
<dbReference type="Gene3D" id="2.40.70.10">
    <property type="entry name" value="Acid Proteases"/>
    <property type="match status" value="2"/>
</dbReference>
<feature type="active site" evidence="6">
    <location>
        <position position="309"/>
    </location>
</feature>
<feature type="signal peptide" evidence="9">
    <location>
        <begin position="1"/>
        <end position="18"/>
    </location>
</feature>
<dbReference type="OrthoDB" id="771136at2759"/>
<evidence type="ECO:0000256" key="2">
    <source>
        <dbReference type="ARBA" id="ARBA00022670"/>
    </source>
</evidence>
<dbReference type="PANTHER" id="PTHR47966:SF65">
    <property type="entry name" value="ASPARTIC-TYPE ENDOPEPTIDASE"/>
    <property type="match status" value="1"/>
</dbReference>
<dbReference type="Pfam" id="PF00026">
    <property type="entry name" value="Asp"/>
    <property type="match status" value="1"/>
</dbReference>
<keyword evidence="5 8" id="KW-0378">Hydrolase</keyword>
<dbReference type="EMBL" id="KB456266">
    <property type="protein sequence ID" value="EMF11535.1"/>
    <property type="molecule type" value="Genomic_DNA"/>
</dbReference>
<keyword evidence="7" id="KW-1015">Disulfide bond</keyword>
<keyword evidence="2 8" id="KW-0645">Protease</keyword>
<dbReference type="HOGENOM" id="CLU_013253_9_3_1"/>
<accession>M3AXS0</accession>
<dbReference type="PRINTS" id="PR00792">
    <property type="entry name" value="PEPSIN"/>
</dbReference>
<dbReference type="InterPro" id="IPR001461">
    <property type="entry name" value="Aspartic_peptidase_A1"/>
</dbReference>
<dbReference type="PANTHER" id="PTHR47966">
    <property type="entry name" value="BETA-SITE APP-CLEAVING ENZYME, ISOFORM A-RELATED"/>
    <property type="match status" value="1"/>
</dbReference>
<evidence type="ECO:0000256" key="3">
    <source>
        <dbReference type="ARBA" id="ARBA00022729"/>
    </source>
</evidence>
<dbReference type="InterPro" id="IPR021109">
    <property type="entry name" value="Peptidase_aspartic_dom_sf"/>
</dbReference>
<dbReference type="RefSeq" id="XP_016759656.1">
    <property type="nucleotide sequence ID" value="XM_016906177.1"/>
</dbReference>
<keyword evidence="12" id="KW-1185">Reference proteome</keyword>
<dbReference type="OMA" id="KRWAILP"/>
<dbReference type="PROSITE" id="PS00141">
    <property type="entry name" value="ASP_PROTEASE"/>
    <property type="match status" value="1"/>
</dbReference>
<feature type="domain" description="Peptidase A1" evidence="10">
    <location>
        <begin position="72"/>
        <end position="428"/>
    </location>
</feature>
<evidence type="ECO:0000256" key="4">
    <source>
        <dbReference type="ARBA" id="ARBA00022750"/>
    </source>
</evidence>
<feature type="active site" evidence="6">
    <location>
        <position position="90"/>
    </location>
</feature>
<keyword evidence="3 9" id="KW-0732">Signal</keyword>
<evidence type="ECO:0000313" key="12">
    <source>
        <dbReference type="Proteomes" id="UP000016931"/>
    </source>
</evidence>
<dbReference type="Proteomes" id="UP000016931">
    <property type="component" value="Unassembled WGS sequence"/>
</dbReference>
<dbReference type="CDD" id="cd05474">
    <property type="entry name" value="SAP_like"/>
    <property type="match status" value="1"/>
</dbReference>
<name>M3AXS0_SPHMS</name>